<evidence type="ECO:0008006" key="6">
    <source>
        <dbReference type="Google" id="ProtNLM"/>
    </source>
</evidence>
<dbReference type="PROSITE" id="PS51257">
    <property type="entry name" value="PROKAR_LIPOPROTEIN"/>
    <property type="match status" value="1"/>
</dbReference>
<dbReference type="InterPro" id="IPR005534">
    <property type="entry name" value="Curli_assmbl/transp-comp_CsgG"/>
</dbReference>
<evidence type="ECO:0000256" key="2">
    <source>
        <dbReference type="SAM" id="MobiDB-lite"/>
    </source>
</evidence>
<keyword evidence="5" id="KW-1185">Reference proteome</keyword>
<dbReference type="PROSITE" id="PS50005">
    <property type="entry name" value="TPR"/>
    <property type="match status" value="1"/>
</dbReference>
<dbReference type="SMART" id="SM00028">
    <property type="entry name" value="TPR"/>
    <property type="match status" value="3"/>
</dbReference>
<dbReference type="Gene3D" id="1.25.40.10">
    <property type="entry name" value="Tetratricopeptide repeat domain"/>
    <property type="match status" value="1"/>
</dbReference>
<dbReference type="AlphaFoldDB" id="A0A271IX02"/>
<sequence length="425" mass="44517">MLRLFLFAAACALGLVACAGPVAVAPTRAQLEARVAENPRDVEALRDLGAILAVEEDYGPALGAFARALAVDPTDGQTLYFAGLVSEALDRPAEAEDTYARYLNVDAGDVYRDSLRARLNGLVRARLQREFAEALAVEDSVTTGPAGDAVGVLPFAYRGDNAEYQALGRGLAEVLSIDLASVQPLEVVERARLQALLAEYDLARQGILDPRTAPRTGRLLRAGRLVGGEVDVQGEALRVESAVWADSLRQLETTEGGVEDLFRVQKSITLDVLEALGVVVSETERAELMEAPTADLVAFLLYSRGLLREDDGDFVGAARLYDEAFQRDPTFALAAQAREGAALSAATSVPPGPALTAAASAALEPVPVEGSSAVQRVADGLRETLVGHVAPGEGSREPGVEGSQAGALGPLPDPPAPPPAGQNLP</sequence>
<feature type="repeat" description="TPR" evidence="1">
    <location>
        <begin position="42"/>
        <end position="75"/>
    </location>
</feature>
<reference evidence="4 5" key="1">
    <citation type="submission" date="2016-11" db="EMBL/GenBank/DDBJ databases">
        <title>Study of marine rhodopsin-containing bacteria.</title>
        <authorList>
            <person name="Yoshizawa S."/>
            <person name="Kumagai Y."/>
            <person name="Kogure K."/>
        </authorList>
    </citation>
    <scope>NUCLEOTIDE SEQUENCE [LARGE SCALE GENOMIC DNA]</scope>
    <source>
        <strain evidence="4 5">SAORIC-28</strain>
    </source>
</reference>
<comment type="caution">
    <text evidence="4">The sequence shown here is derived from an EMBL/GenBank/DDBJ whole genome shotgun (WGS) entry which is preliminary data.</text>
</comment>
<evidence type="ECO:0000313" key="4">
    <source>
        <dbReference type="EMBL" id="PAP75743.1"/>
    </source>
</evidence>
<dbReference type="OrthoDB" id="9786280at2"/>
<feature type="chain" id="PRO_5012312182" description="Tetratricopeptide repeat protein" evidence="3">
    <location>
        <begin position="20"/>
        <end position="425"/>
    </location>
</feature>
<keyword evidence="3" id="KW-0732">Signal</keyword>
<dbReference type="GO" id="GO:0030288">
    <property type="term" value="C:outer membrane-bounded periplasmic space"/>
    <property type="evidence" value="ECO:0007669"/>
    <property type="project" value="InterPro"/>
</dbReference>
<dbReference type="EMBL" id="MQWD01000001">
    <property type="protein sequence ID" value="PAP75743.1"/>
    <property type="molecule type" value="Genomic_DNA"/>
</dbReference>
<dbReference type="Pfam" id="PF03783">
    <property type="entry name" value="CsgG"/>
    <property type="match status" value="1"/>
</dbReference>
<evidence type="ECO:0000256" key="1">
    <source>
        <dbReference type="PROSITE-ProRule" id="PRU00339"/>
    </source>
</evidence>
<evidence type="ECO:0000313" key="5">
    <source>
        <dbReference type="Proteomes" id="UP000216339"/>
    </source>
</evidence>
<name>A0A271IX02_9BACT</name>
<evidence type="ECO:0000256" key="3">
    <source>
        <dbReference type="SAM" id="SignalP"/>
    </source>
</evidence>
<dbReference type="InterPro" id="IPR011990">
    <property type="entry name" value="TPR-like_helical_dom_sf"/>
</dbReference>
<feature type="signal peptide" evidence="3">
    <location>
        <begin position="1"/>
        <end position="19"/>
    </location>
</feature>
<proteinExistence type="predicted"/>
<gene>
    <name evidence="4" type="ORF">BSZ37_04460</name>
</gene>
<dbReference type="RefSeq" id="WP_095509385.1">
    <property type="nucleotide sequence ID" value="NZ_MQWD01000001.1"/>
</dbReference>
<feature type="compositionally biased region" description="Pro residues" evidence="2">
    <location>
        <begin position="411"/>
        <end position="425"/>
    </location>
</feature>
<feature type="region of interest" description="Disordered" evidence="2">
    <location>
        <begin position="386"/>
        <end position="425"/>
    </location>
</feature>
<accession>A0A271IX02</accession>
<dbReference type="InterPro" id="IPR019734">
    <property type="entry name" value="TPR_rpt"/>
</dbReference>
<dbReference type="SUPFAM" id="SSF48452">
    <property type="entry name" value="TPR-like"/>
    <property type="match status" value="1"/>
</dbReference>
<keyword evidence="1" id="KW-0802">TPR repeat</keyword>
<protein>
    <recommendedName>
        <fullName evidence="6">Tetratricopeptide repeat protein</fullName>
    </recommendedName>
</protein>
<organism evidence="4 5">
    <name type="scientific">Rubrivirga marina</name>
    <dbReference type="NCBI Taxonomy" id="1196024"/>
    <lineage>
        <taxon>Bacteria</taxon>
        <taxon>Pseudomonadati</taxon>
        <taxon>Rhodothermota</taxon>
        <taxon>Rhodothermia</taxon>
        <taxon>Rhodothermales</taxon>
        <taxon>Rubricoccaceae</taxon>
        <taxon>Rubrivirga</taxon>
    </lineage>
</organism>
<dbReference type="Proteomes" id="UP000216339">
    <property type="component" value="Unassembled WGS sequence"/>
</dbReference>